<dbReference type="GO" id="GO:0005737">
    <property type="term" value="C:cytoplasm"/>
    <property type="evidence" value="ECO:0007669"/>
    <property type="project" value="UniProtKB-SubCell"/>
</dbReference>
<name>A0A840Z1Q0_9SPHN</name>
<protein>
    <recommendedName>
        <fullName evidence="5 6">Octanoyltransferase</fullName>
        <ecNumber evidence="5 6">2.3.1.181</ecNumber>
    </recommendedName>
    <alternativeName>
        <fullName evidence="5">Lipoate-protein ligase B</fullName>
    </alternativeName>
    <alternativeName>
        <fullName evidence="5">Lipoyl/octanoyl transferase</fullName>
    </alternativeName>
    <alternativeName>
        <fullName evidence="5">Octanoyl-[acyl-carrier-protein]-protein N-octanoyltransferase</fullName>
    </alternativeName>
</protein>
<comment type="caution">
    <text evidence="11">The sequence shown here is derived from an EMBL/GenBank/DDBJ whole genome shotgun (WGS) entry which is preliminary data.</text>
</comment>
<dbReference type="GO" id="GO:0009249">
    <property type="term" value="P:protein lipoylation"/>
    <property type="evidence" value="ECO:0007669"/>
    <property type="project" value="InterPro"/>
</dbReference>
<feature type="active site" description="Acyl-thioester intermediate" evidence="5 7">
    <location>
        <position position="185"/>
    </location>
</feature>
<evidence type="ECO:0000256" key="5">
    <source>
        <dbReference type="HAMAP-Rule" id="MF_00013"/>
    </source>
</evidence>
<dbReference type="AlphaFoldDB" id="A0A840Z1Q0"/>
<dbReference type="Proteomes" id="UP000554342">
    <property type="component" value="Unassembled WGS sequence"/>
</dbReference>
<dbReference type="CDD" id="cd16444">
    <property type="entry name" value="LipB"/>
    <property type="match status" value="1"/>
</dbReference>
<comment type="function">
    <text evidence="4 5 6">Catalyzes the transfer of endogenously produced octanoic acid from octanoyl-acyl-carrier-protein onto the lipoyl domains of lipoate-dependent enzymes. Lipoyl-ACP can also act as a substrate although octanoyl-ACP is likely to be the physiological substrate.</text>
</comment>
<feature type="binding site" evidence="5 8">
    <location>
        <begin position="167"/>
        <end position="169"/>
    </location>
    <ligand>
        <name>substrate</name>
    </ligand>
</feature>
<dbReference type="InterPro" id="IPR000544">
    <property type="entry name" value="Octanoyltransferase"/>
</dbReference>
<dbReference type="NCBIfam" id="NF010921">
    <property type="entry name" value="PRK14341.1"/>
    <property type="match status" value="1"/>
</dbReference>
<keyword evidence="2 5" id="KW-0808">Transferase</keyword>
<evidence type="ECO:0000313" key="12">
    <source>
        <dbReference type="Proteomes" id="UP000554342"/>
    </source>
</evidence>
<dbReference type="Pfam" id="PF21948">
    <property type="entry name" value="LplA-B_cat"/>
    <property type="match status" value="1"/>
</dbReference>
<evidence type="ECO:0000256" key="2">
    <source>
        <dbReference type="ARBA" id="ARBA00022679"/>
    </source>
</evidence>
<dbReference type="PROSITE" id="PS01313">
    <property type="entry name" value="LIPB"/>
    <property type="match status" value="1"/>
</dbReference>
<evidence type="ECO:0000313" key="11">
    <source>
        <dbReference type="EMBL" id="MBB5720061.1"/>
    </source>
</evidence>
<dbReference type="GO" id="GO:0033819">
    <property type="term" value="F:lipoyl(octanoyl) transferase activity"/>
    <property type="evidence" value="ECO:0007669"/>
    <property type="project" value="UniProtKB-EC"/>
</dbReference>
<evidence type="ECO:0000256" key="1">
    <source>
        <dbReference type="ARBA" id="ARBA00004821"/>
    </source>
</evidence>
<keyword evidence="12" id="KW-1185">Reference proteome</keyword>
<comment type="catalytic activity">
    <reaction evidence="5 6">
        <text>octanoyl-[ACP] + L-lysyl-[protein] = N(6)-octanoyl-L-lysyl-[protein] + holo-[ACP] + H(+)</text>
        <dbReference type="Rhea" id="RHEA:17665"/>
        <dbReference type="Rhea" id="RHEA-COMP:9636"/>
        <dbReference type="Rhea" id="RHEA-COMP:9685"/>
        <dbReference type="Rhea" id="RHEA-COMP:9752"/>
        <dbReference type="Rhea" id="RHEA-COMP:9928"/>
        <dbReference type="ChEBI" id="CHEBI:15378"/>
        <dbReference type="ChEBI" id="CHEBI:29969"/>
        <dbReference type="ChEBI" id="CHEBI:64479"/>
        <dbReference type="ChEBI" id="CHEBI:78463"/>
        <dbReference type="ChEBI" id="CHEBI:78809"/>
        <dbReference type="EC" id="2.3.1.181"/>
    </reaction>
</comment>
<evidence type="ECO:0000256" key="8">
    <source>
        <dbReference type="PIRSR" id="PIRSR016262-2"/>
    </source>
</evidence>
<comment type="miscellaneous">
    <text evidence="5">In the reaction, the free carboxyl group of octanoic acid is attached via an amide linkage to the epsilon-amino group of a specific lysine residue of lipoyl domains of lipoate-dependent enzymes.</text>
</comment>
<organism evidence="11 12">
    <name type="scientific">Stakelama sediminis</name>
    <dbReference type="NCBI Taxonomy" id="463200"/>
    <lineage>
        <taxon>Bacteria</taxon>
        <taxon>Pseudomonadati</taxon>
        <taxon>Pseudomonadota</taxon>
        <taxon>Alphaproteobacteria</taxon>
        <taxon>Sphingomonadales</taxon>
        <taxon>Sphingomonadaceae</taxon>
        <taxon>Stakelama</taxon>
    </lineage>
</organism>
<dbReference type="InterPro" id="IPR020605">
    <property type="entry name" value="Octanoyltransferase_CS"/>
</dbReference>
<dbReference type="PROSITE" id="PS51733">
    <property type="entry name" value="BPL_LPL_CATALYTIC"/>
    <property type="match status" value="1"/>
</dbReference>
<dbReference type="PANTHER" id="PTHR10993:SF7">
    <property type="entry name" value="LIPOYLTRANSFERASE 2, MITOCHONDRIAL-RELATED"/>
    <property type="match status" value="1"/>
</dbReference>
<dbReference type="NCBIfam" id="TIGR00214">
    <property type="entry name" value="lipB"/>
    <property type="match status" value="1"/>
</dbReference>
<dbReference type="EMBL" id="JACIJI010000008">
    <property type="protein sequence ID" value="MBB5720061.1"/>
    <property type="molecule type" value="Genomic_DNA"/>
</dbReference>
<evidence type="ECO:0000256" key="6">
    <source>
        <dbReference type="PIRNR" id="PIRNR016262"/>
    </source>
</evidence>
<dbReference type="InterPro" id="IPR004143">
    <property type="entry name" value="BPL_LPL_catalytic"/>
</dbReference>
<dbReference type="NCBIfam" id="NF010925">
    <property type="entry name" value="PRK14345.1"/>
    <property type="match status" value="1"/>
</dbReference>
<feature type="domain" description="BPL/LPL catalytic" evidence="10">
    <location>
        <begin position="45"/>
        <end position="223"/>
    </location>
</feature>
<reference evidence="11 12" key="1">
    <citation type="submission" date="2020-08" db="EMBL/GenBank/DDBJ databases">
        <title>Genomic Encyclopedia of Type Strains, Phase IV (KMG-IV): sequencing the most valuable type-strain genomes for metagenomic binning, comparative biology and taxonomic classification.</title>
        <authorList>
            <person name="Goeker M."/>
        </authorList>
    </citation>
    <scope>NUCLEOTIDE SEQUENCE [LARGE SCALE GENOMIC DNA]</scope>
    <source>
        <strain evidence="11 12">DSM 27203</strain>
    </source>
</reference>
<evidence type="ECO:0000256" key="3">
    <source>
        <dbReference type="ARBA" id="ARBA00023315"/>
    </source>
</evidence>
<comment type="similarity">
    <text evidence="5 6">Belongs to the LipB family.</text>
</comment>
<dbReference type="PANTHER" id="PTHR10993">
    <property type="entry name" value="OCTANOYLTRANSFERASE"/>
    <property type="match status" value="1"/>
</dbReference>
<dbReference type="SUPFAM" id="SSF55681">
    <property type="entry name" value="Class II aaRS and biotin synthetases"/>
    <property type="match status" value="1"/>
</dbReference>
<keyword evidence="3 5" id="KW-0012">Acyltransferase</keyword>
<evidence type="ECO:0000256" key="4">
    <source>
        <dbReference type="ARBA" id="ARBA00024732"/>
    </source>
</evidence>
<dbReference type="EC" id="2.3.1.181" evidence="5 6"/>
<gene>
    <name evidence="5" type="primary">lipB</name>
    <name evidence="11" type="ORF">FHR23_003021</name>
</gene>
<sequence>MQPAPASPAEIADMLDIEWRAEVEPVAYPDAVRTMEARAAAIAAGEARELIWLVEHPPLYTAGTSADPSELLDPRFPVYKTGRGGRYTYHGPGQRIGYLMLDLNRRGRDVRAFVHGLEQWLIDTLAEFDIPARAEPGRVGIWTGSGAQEAKIGAIGIRVRRWVTLHGFAINLSPDLTHFGGIVPCGLPDFAVTSACKLGKKISPETFDATLALNLATFLASLSTAFENDT</sequence>
<comment type="subcellular location">
    <subcellularLocation>
        <location evidence="5">Cytoplasm</location>
    </subcellularLocation>
</comment>
<comment type="pathway">
    <text evidence="1 5 6">Protein modification; protein lipoylation via endogenous pathway; protein N(6)-(lipoyl)lysine from octanoyl-[acyl-carrier-protein]: step 1/2.</text>
</comment>
<evidence type="ECO:0000256" key="7">
    <source>
        <dbReference type="PIRSR" id="PIRSR016262-1"/>
    </source>
</evidence>
<dbReference type="InterPro" id="IPR045864">
    <property type="entry name" value="aa-tRNA-synth_II/BPL/LPL"/>
</dbReference>
<accession>A0A840Z1Q0</accession>
<dbReference type="Gene3D" id="3.30.930.10">
    <property type="entry name" value="Bira Bifunctional Protein, Domain 2"/>
    <property type="match status" value="1"/>
</dbReference>
<evidence type="ECO:0000256" key="9">
    <source>
        <dbReference type="PIRSR" id="PIRSR016262-3"/>
    </source>
</evidence>
<dbReference type="UniPathway" id="UPA00538">
    <property type="reaction ID" value="UER00592"/>
</dbReference>
<evidence type="ECO:0000259" key="10">
    <source>
        <dbReference type="PROSITE" id="PS51733"/>
    </source>
</evidence>
<dbReference type="RefSeq" id="WP_246359928.1">
    <property type="nucleotide sequence ID" value="NZ_BAABIF010000029.1"/>
</dbReference>
<feature type="binding site" evidence="5 8">
    <location>
        <begin position="83"/>
        <end position="90"/>
    </location>
    <ligand>
        <name>substrate</name>
    </ligand>
</feature>
<dbReference type="HAMAP" id="MF_00013">
    <property type="entry name" value="LipB"/>
    <property type="match status" value="1"/>
</dbReference>
<keyword evidence="5" id="KW-0963">Cytoplasm</keyword>
<proteinExistence type="inferred from homology"/>
<feature type="site" description="Lowers pKa of active site Cys" evidence="5 9">
    <location>
        <position position="151"/>
    </location>
</feature>
<dbReference type="PIRSF" id="PIRSF016262">
    <property type="entry name" value="LPLase"/>
    <property type="match status" value="1"/>
</dbReference>
<feature type="binding site" evidence="5 8">
    <location>
        <begin position="154"/>
        <end position="156"/>
    </location>
    <ligand>
        <name>substrate</name>
    </ligand>
</feature>